<dbReference type="InterPro" id="IPR002110">
    <property type="entry name" value="Ankyrin_rpt"/>
</dbReference>
<keyword evidence="2 3" id="KW-0040">ANK repeat</keyword>
<keyword evidence="5" id="KW-1185">Reference proteome</keyword>
<dbReference type="InterPro" id="IPR036770">
    <property type="entry name" value="Ankyrin_rpt-contain_sf"/>
</dbReference>
<dbReference type="Proteomes" id="UP000053105">
    <property type="component" value="Unassembled WGS sequence"/>
</dbReference>
<keyword evidence="1" id="KW-0677">Repeat</keyword>
<protein>
    <submittedName>
        <fullName evidence="4">Myotrophin</fullName>
    </submittedName>
</protein>
<dbReference type="AlphaFoldDB" id="A0A0M8ZZU5"/>
<feature type="repeat" description="ANK" evidence="3">
    <location>
        <begin position="77"/>
        <end position="109"/>
    </location>
</feature>
<dbReference type="Gene3D" id="1.25.40.20">
    <property type="entry name" value="Ankyrin repeat-containing domain"/>
    <property type="match status" value="1"/>
</dbReference>
<evidence type="ECO:0000256" key="2">
    <source>
        <dbReference type="ARBA" id="ARBA00023043"/>
    </source>
</evidence>
<reference evidence="4 5" key="1">
    <citation type="submission" date="2015-07" db="EMBL/GenBank/DDBJ databases">
        <title>The genome of Melipona quadrifasciata.</title>
        <authorList>
            <person name="Pan H."/>
            <person name="Kapheim K."/>
        </authorList>
    </citation>
    <scope>NUCLEOTIDE SEQUENCE [LARGE SCALE GENOMIC DNA]</scope>
    <source>
        <strain evidence="4">0111107301</strain>
        <tissue evidence="4">Whole body</tissue>
    </source>
</reference>
<dbReference type="Pfam" id="PF12796">
    <property type="entry name" value="Ank_2"/>
    <property type="match status" value="1"/>
</dbReference>
<dbReference type="PRINTS" id="PR01415">
    <property type="entry name" value="ANKYRIN"/>
</dbReference>
<gene>
    <name evidence="4" type="ORF">WN51_00458</name>
</gene>
<evidence type="ECO:0000313" key="5">
    <source>
        <dbReference type="Proteomes" id="UP000053105"/>
    </source>
</evidence>
<dbReference type="PANTHER" id="PTHR24171:SF8">
    <property type="entry name" value="BRCA1-ASSOCIATED RING DOMAIN PROTEIN 1"/>
    <property type="match status" value="1"/>
</dbReference>
<dbReference type="EMBL" id="KQ435789">
    <property type="protein sequence ID" value="KOX74475.1"/>
    <property type="molecule type" value="Genomic_DNA"/>
</dbReference>
<organism evidence="4 5">
    <name type="scientific">Melipona quadrifasciata</name>
    <dbReference type="NCBI Taxonomy" id="166423"/>
    <lineage>
        <taxon>Eukaryota</taxon>
        <taxon>Metazoa</taxon>
        <taxon>Ecdysozoa</taxon>
        <taxon>Arthropoda</taxon>
        <taxon>Hexapoda</taxon>
        <taxon>Insecta</taxon>
        <taxon>Pterygota</taxon>
        <taxon>Neoptera</taxon>
        <taxon>Endopterygota</taxon>
        <taxon>Hymenoptera</taxon>
        <taxon>Apocrita</taxon>
        <taxon>Aculeata</taxon>
        <taxon>Apoidea</taxon>
        <taxon>Anthophila</taxon>
        <taxon>Apidae</taxon>
        <taxon>Melipona</taxon>
    </lineage>
</organism>
<dbReference type="PROSITE" id="PS50088">
    <property type="entry name" value="ANK_REPEAT"/>
    <property type="match status" value="2"/>
</dbReference>
<sequence>MSELVWGIKNGDLEQVRDIVENKANMRNIKSSFSSNIDVNQMIDGRTPLHYAADYGQSEVVRYLLEKGANANATDKHGITTLLAAIWEGHTNCVKLLLEKGAKPDGLTPDGTSYLDAAEKDEIKQLLKFH</sequence>
<dbReference type="GO" id="GO:0004842">
    <property type="term" value="F:ubiquitin-protein transferase activity"/>
    <property type="evidence" value="ECO:0007669"/>
    <property type="project" value="TreeGrafter"/>
</dbReference>
<dbReference type="SMART" id="SM00248">
    <property type="entry name" value="ANK"/>
    <property type="match status" value="2"/>
</dbReference>
<dbReference type="OrthoDB" id="426293at2759"/>
<name>A0A0M8ZZU5_9HYME</name>
<feature type="repeat" description="ANK" evidence="3">
    <location>
        <begin position="44"/>
        <end position="76"/>
    </location>
</feature>
<evidence type="ECO:0000256" key="3">
    <source>
        <dbReference type="PROSITE-ProRule" id="PRU00023"/>
    </source>
</evidence>
<accession>A0A0M8ZZU5</accession>
<dbReference type="GO" id="GO:0031436">
    <property type="term" value="C:BRCA1-BARD1 complex"/>
    <property type="evidence" value="ECO:0007669"/>
    <property type="project" value="TreeGrafter"/>
</dbReference>
<dbReference type="GO" id="GO:0070531">
    <property type="term" value="C:BRCA1-A complex"/>
    <property type="evidence" value="ECO:0007669"/>
    <property type="project" value="TreeGrafter"/>
</dbReference>
<evidence type="ECO:0000256" key="1">
    <source>
        <dbReference type="ARBA" id="ARBA00022737"/>
    </source>
</evidence>
<dbReference type="PROSITE" id="PS50297">
    <property type="entry name" value="ANK_REP_REGION"/>
    <property type="match status" value="2"/>
</dbReference>
<dbReference type="SUPFAM" id="SSF48403">
    <property type="entry name" value="Ankyrin repeat"/>
    <property type="match status" value="1"/>
</dbReference>
<proteinExistence type="predicted"/>
<evidence type="ECO:0000313" key="4">
    <source>
        <dbReference type="EMBL" id="KOX74475.1"/>
    </source>
</evidence>
<dbReference type="GO" id="GO:0085020">
    <property type="term" value="P:protein K6-linked ubiquitination"/>
    <property type="evidence" value="ECO:0007669"/>
    <property type="project" value="TreeGrafter"/>
</dbReference>
<dbReference type="PANTHER" id="PTHR24171">
    <property type="entry name" value="ANKYRIN REPEAT DOMAIN-CONTAINING PROTEIN 39-RELATED"/>
    <property type="match status" value="1"/>
</dbReference>
<dbReference type="STRING" id="166423.A0A0M8ZZU5"/>